<feature type="repeat" description="Solcar" evidence="10">
    <location>
        <begin position="154"/>
        <end position="241"/>
    </location>
</feature>
<keyword evidence="9 10" id="KW-0472">Membrane</keyword>
<dbReference type="PROSITE" id="PS50920">
    <property type="entry name" value="SOLCAR"/>
    <property type="match status" value="1"/>
</dbReference>
<evidence type="ECO:0000256" key="7">
    <source>
        <dbReference type="ARBA" id="ARBA00022989"/>
    </source>
</evidence>
<evidence type="ECO:0000256" key="3">
    <source>
        <dbReference type="ARBA" id="ARBA00022448"/>
    </source>
</evidence>
<evidence type="ECO:0000256" key="8">
    <source>
        <dbReference type="ARBA" id="ARBA00023128"/>
    </source>
</evidence>
<proteinExistence type="inferred from homology"/>
<keyword evidence="6" id="KW-0999">Mitochondrion inner membrane</keyword>
<dbReference type="Pfam" id="PF00153">
    <property type="entry name" value="Mito_carr"/>
    <property type="match status" value="1"/>
</dbReference>
<dbReference type="KEGG" id="tve:TRV_05478"/>
<sequence length="384" mass="42159">MSVPIGSPAQLKASHSKVGNDDSDGDGTGRRKPRTNAATGASAAGMRAISAQAVAFYFRTPVKAFFRTRVDYMALAKAIGPQTTTGGWSWKTTTPGLLANAVQTHGWVFIPYQVLPPLIANVGVGAILYTSYLQILGAMHEPTLMGGKRVYPPPSPPVTFFAGFAAGAIQSVVAAPLDAIQARSRTSDMINGQYRSAWHYGWDKLKTLGARGVFSGWTLSFLKDSLGSAVFFSLFETVKAQGYYHFITRYYGSLQAPSIQKLSSPTQPGGIPVIKPHYALEPAFLMLAGITATIFQQAVLHPLSLVQNIYYRNLDHLDKRVRHSRSGREMMEHRANAYMETFKKCQRQVRRIGGLIIFELVRRKYGVPTDAVHIQLDGYDIILT</sequence>
<evidence type="ECO:0000256" key="1">
    <source>
        <dbReference type="ARBA" id="ARBA00004225"/>
    </source>
</evidence>
<dbReference type="EMBL" id="ACYE01000292">
    <property type="protein sequence ID" value="EFE39801.1"/>
    <property type="molecule type" value="Genomic_DNA"/>
</dbReference>
<dbReference type="PANTHER" id="PTHR45624">
    <property type="entry name" value="MITOCHONDRIAL BASIC AMINO ACIDS TRANSPORTER-RELATED"/>
    <property type="match status" value="1"/>
</dbReference>
<dbReference type="InterPro" id="IPR023395">
    <property type="entry name" value="MCP_dom_sf"/>
</dbReference>
<dbReference type="Proteomes" id="UP000008383">
    <property type="component" value="Unassembled WGS sequence"/>
</dbReference>
<name>D4DEB1_TRIVH</name>
<keyword evidence="5" id="KW-0677">Repeat</keyword>
<evidence type="ECO:0000256" key="2">
    <source>
        <dbReference type="ARBA" id="ARBA00006375"/>
    </source>
</evidence>
<keyword evidence="3 11" id="KW-0813">Transport</keyword>
<dbReference type="GeneID" id="9584158"/>
<evidence type="ECO:0000256" key="5">
    <source>
        <dbReference type="ARBA" id="ARBA00022737"/>
    </source>
</evidence>
<accession>D4DEB1</accession>
<dbReference type="AlphaFoldDB" id="D4DEB1"/>
<comment type="subcellular location">
    <subcellularLocation>
        <location evidence="1">Mitochondrion membrane</location>
        <topology evidence="1">Multi-pass membrane protein</topology>
    </subcellularLocation>
</comment>
<feature type="region of interest" description="Disordered" evidence="12">
    <location>
        <begin position="1"/>
        <end position="41"/>
    </location>
</feature>
<evidence type="ECO:0000256" key="11">
    <source>
        <dbReference type="RuleBase" id="RU000488"/>
    </source>
</evidence>
<dbReference type="GO" id="GO:0022857">
    <property type="term" value="F:transmembrane transporter activity"/>
    <property type="evidence" value="ECO:0007669"/>
    <property type="project" value="TreeGrafter"/>
</dbReference>
<evidence type="ECO:0000256" key="6">
    <source>
        <dbReference type="ARBA" id="ARBA00022792"/>
    </source>
</evidence>
<evidence type="ECO:0000313" key="13">
    <source>
        <dbReference type="EMBL" id="EFE39801.1"/>
    </source>
</evidence>
<evidence type="ECO:0000256" key="9">
    <source>
        <dbReference type="ARBA" id="ARBA00023136"/>
    </source>
</evidence>
<dbReference type="SUPFAM" id="SSF103506">
    <property type="entry name" value="Mitochondrial carrier"/>
    <property type="match status" value="1"/>
</dbReference>
<dbReference type="OrthoDB" id="3364892at2759"/>
<dbReference type="RefSeq" id="XP_003020419.1">
    <property type="nucleotide sequence ID" value="XM_003020373.1"/>
</dbReference>
<protein>
    <recommendedName>
        <fullName evidence="15">Mitochondrial carrier protein</fullName>
    </recommendedName>
</protein>
<evidence type="ECO:0000256" key="10">
    <source>
        <dbReference type="PROSITE-ProRule" id="PRU00282"/>
    </source>
</evidence>
<keyword evidence="14" id="KW-1185">Reference proteome</keyword>
<evidence type="ECO:0000313" key="14">
    <source>
        <dbReference type="Proteomes" id="UP000008383"/>
    </source>
</evidence>
<comment type="similarity">
    <text evidence="2 11">Belongs to the mitochondrial carrier (TC 2.A.29) family.</text>
</comment>
<evidence type="ECO:0008006" key="15">
    <source>
        <dbReference type="Google" id="ProtNLM"/>
    </source>
</evidence>
<dbReference type="PANTHER" id="PTHR45624:SF26">
    <property type="entry name" value="CARRIER PROTEIN, PUTATIVE (AFU_ORTHOLOGUE AFUA_1G07710)-RELATED"/>
    <property type="match status" value="1"/>
</dbReference>
<keyword evidence="8" id="KW-0496">Mitochondrion</keyword>
<dbReference type="Gene3D" id="1.50.40.10">
    <property type="entry name" value="Mitochondrial carrier domain"/>
    <property type="match status" value="1"/>
</dbReference>
<dbReference type="InterPro" id="IPR050567">
    <property type="entry name" value="Mitochondrial_Carrier"/>
</dbReference>
<evidence type="ECO:0000256" key="12">
    <source>
        <dbReference type="SAM" id="MobiDB-lite"/>
    </source>
</evidence>
<keyword evidence="7" id="KW-1133">Transmembrane helix</keyword>
<organism evidence="13 14">
    <name type="scientific">Trichophyton verrucosum (strain HKI 0517)</name>
    <dbReference type="NCBI Taxonomy" id="663202"/>
    <lineage>
        <taxon>Eukaryota</taxon>
        <taxon>Fungi</taxon>
        <taxon>Dikarya</taxon>
        <taxon>Ascomycota</taxon>
        <taxon>Pezizomycotina</taxon>
        <taxon>Eurotiomycetes</taxon>
        <taxon>Eurotiomycetidae</taxon>
        <taxon>Onygenales</taxon>
        <taxon>Arthrodermataceae</taxon>
        <taxon>Trichophyton</taxon>
    </lineage>
</organism>
<gene>
    <name evidence="13" type="ORF">TRV_05478</name>
</gene>
<dbReference type="InterPro" id="IPR018108">
    <property type="entry name" value="MCP_transmembrane"/>
</dbReference>
<keyword evidence="4 10" id="KW-0812">Transmembrane</keyword>
<comment type="caution">
    <text evidence="13">The sequence shown here is derived from an EMBL/GenBank/DDBJ whole genome shotgun (WGS) entry which is preliminary data.</text>
</comment>
<dbReference type="HOGENOM" id="CLU_034486_0_0_1"/>
<dbReference type="GO" id="GO:0031966">
    <property type="term" value="C:mitochondrial membrane"/>
    <property type="evidence" value="ECO:0007669"/>
    <property type="project" value="UniProtKB-SubCell"/>
</dbReference>
<reference evidence="14" key="1">
    <citation type="journal article" date="2011" name="Genome Biol.">
        <title>Comparative and functional genomics provide insights into the pathogenicity of dermatophytic fungi.</title>
        <authorList>
            <person name="Burmester A."/>
            <person name="Shelest E."/>
            <person name="Gloeckner G."/>
            <person name="Heddergott C."/>
            <person name="Schindler S."/>
            <person name="Staib P."/>
            <person name="Heidel A."/>
            <person name="Felder M."/>
            <person name="Petzold A."/>
            <person name="Szafranski K."/>
            <person name="Feuermann M."/>
            <person name="Pedruzzi I."/>
            <person name="Priebe S."/>
            <person name="Groth M."/>
            <person name="Winkler R."/>
            <person name="Li W."/>
            <person name="Kniemeyer O."/>
            <person name="Schroeckh V."/>
            <person name="Hertweck C."/>
            <person name="Hube B."/>
            <person name="White T.C."/>
            <person name="Platzer M."/>
            <person name="Guthke R."/>
            <person name="Heitman J."/>
            <person name="Woestemeyer J."/>
            <person name="Zipfel P.F."/>
            <person name="Monod M."/>
            <person name="Brakhage A.A."/>
        </authorList>
    </citation>
    <scope>NUCLEOTIDE SEQUENCE [LARGE SCALE GENOMIC DNA]</scope>
    <source>
        <strain evidence="14">HKI 0517</strain>
    </source>
</reference>
<evidence type="ECO:0000256" key="4">
    <source>
        <dbReference type="ARBA" id="ARBA00022692"/>
    </source>
</evidence>